<feature type="transmembrane region" description="Helical" evidence="18">
    <location>
        <begin position="47"/>
        <end position="66"/>
    </location>
</feature>
<evidence type="ECO:0000256" key="17">
    <source>
        <dbReference type="SAM" id="MobiDB-lite"/>
    </source>
</evidence>
<comment type="catalytic activity">
    <reaction evidence="15">
        <text>13-(9Z-hexadecenoyloxy)-octadecanoate + H2O = 13-hydroxy-octadecanoate + (9Z)-hexadecenoate + H(+)</text>
        <dbReference type="Rhea" id="RHEA:52076"/>
        <dbReference type="ChEBI" id="CHEBI:15377"/>
        <dbReference type="ChEBI" id="CHEBI:15378"/>
        <dbReference type="ChEBI" id="CHEBI:32372"/>
        <dbReference type="ChEBI" id="CHEBI:136304"/>
        <dbReference type="ChEBI" id="CHEBI:136315"/>
    </reaction>
    <physiologicalReaction direction="left-to-right" evidence="15">
        <dbReference type="Rhea" id="RHEA:52077"/>
    </physiologicalReaction>
</comment>
<comment type="catalytic activity">
    <reaction evidence="12">
        <text>9-(9Z-octadecenoyloxy)-octadecanoate + H2O = 9-hydroxy-octadecanoate + (9Z)-octadecenoate + H(+)</text>
        <dbReference type="Rhea" id="RHEA:52048"/>
        <dbReference type="ChEBI" id="CHEBI:15377"/>
        <dbReference type="ChEBI" id="CHEBI:15378"/>
        <dbReference type="ChEBI" id="CHEBI:30823"/>
        <dbReference type="ChEBI" id="CHEBI:136282"/>
        <dbReference type="ChEBI" id="CHEBI:136286"/>
    </reaction>
    <physiologicalReaction direction="left-to-right" evidence="12">
        <dbReference type="Rhea" id="RHEA:52049"/>
    </physiologicalReaction>
</comment>
<evidence type="ECO:0000313" key="19">
    <source>
        <dbReference type="EMBL" id="KAL0274627.1"/>
    </source>
</evidence>
<evidence type="ECO:0000256" key="9">
    <source>
        <dbReference type="ARBA" id="ARBA00047863"/>
    </source>
</evidence>
<evidence type="ECO:0000256" key="7">
    <source>
        <dbReference type="ARBA" id="ARBA00047368"/>
    </source>
</evidence>
<keyword evidence="4 18" id="KW-0812">Transmembrane</keyword>
<comment type="similarity">
    <text evidence="3">Belongs to the AIG1 family.</text>
</comment>
<comment type="catalytic activity">
    <reaction evidence="9">
        <text>9-hexadecanoyloxy-octadecanoate + H2O = 9-hydroxy-octadecanoate + hexadecanoate + H(+)</text>
        <dbReference type="Rhea" id="RHEA:52052"/>
        <dbReference type="ChEBI" id="CHEBI:7896"/>
        <dbReference type="ChEBI" id="CHEBI:15377"/>
        <dbReference type="ChEBI" id="CHEBI:15378"/>
        <dbReference type="ChEBI" id="CHEBI:83670"/>
        <dbReference type="ChEBI" id="CHEBI:136286"/>
    </reaction>
    <physiologicalReaction direction="left-to-right" evidence="9">
        <dbReference type="Rhea" id="RHEA:52053"/>
    </physiologicalReaction>
</comment>
<dbReference type="EMBL" id="JARGDH010000002">
    <property type="protein sequence ID" value="KAL0274627.1"/>
    <property type="molecule type" value="Genomic_DNA"/>
</dbReference>
<proteinExistence type="inferred from homology"/>
<evidence type="ECO:0000256" key="10">
    <source>
        <dbReference type="ARBA" id="ARBA00048680"/>
    </source>
</evidence>
<evidence type="ECO:0000256" key="11">
    <source>
        <dbReference type="ARBA" id="ARBA00048701"/>
    </source>
</evidence>
<comment type="catalytic activity">
    <reaction evidence="10">
        <text>12-octadecanoyloxy-octadecanoate + H2O = 12-hydroxyoctadecanoate + octadecanoate + H(+)</text>
        <dbReference type="Rhea" id="RHEA:52080"/>
        <dbReference type="ChEBI" id="CHEBI:15377"/>
        <dbReference type="ChEBI" id="CHEBI:15378"/>
        <dbReference type="ChEBI" id="CHEBI:25629"/>
        <dbReference type="ChEBI" id="CHEBI:84201"/>
        <dbReference type="ChEBI" id="CHEBI:136330"/>
    </reaction>
    <physiologicalReaction direction="left-to-right" evidence="10">
        <dbReference type="Rhea" id="RHEA:52081"/>
    </physiologicalReaction>
</comment>
<comment type="catalytic activity">
    <reaction evidence="13">
        <text>9-octadecanoyloxy-octadecanoate + H2O = 9-hydroxy-octadecanoate + octadecanoate + H(+)</text>
        <dbReference type="Rhea" id="RHEA:52096"/>
        <dbReference type="ChEBI" id="CHEBI:15377"/>
        <dbReference type="ChEBI" id="CHEBI:15378"/>
        <dbReference type="ChEBI" id="CHEBI:25629"/>
        <dbReference type="ChEBI" id="CHEBI:136286"/>
        <dbReference type="ChEBI" id="CHEBI:136373"/>
    </reaction>
    <physiologicalReaction direction="left-to-right" evidence="13">
        <dbReference type="Rhea" id="RHEA:52097"/>
    </physiologicalReaction>
</comment>
<evidence type="ECO:0000256" key="13">
    <source>
        <dbReference type="ARBA" id="ARBA00049221"/>
    </source>
</evidence>
<dbReference type="Pfam" id="PF04750">
    <property type="entry name" value="Far-17a_AIG1"/>
    <property type="match status" value="1"/>
</dbReference>
<dbReference type="InterPro" id="IPR006838">
    <property type="entry name" value="ADTRP_AIG1"/>
</dbReference>
<dbReference type="PANTHER" id="PTHR10989:SF16">
    <property type="entry name" value="AT02829P-RELATED"/>
    <property type="match status" value="1"/>
</dbReference>
<comment type="catalytic activity">
    <reaction evidence="1">
        <text>9-(9Z-hexadecenoyloxy)-octadecanoate + H2O = (9Z)-hexadecenoate + 9-hydroxy-octadecanoate + H(+)</text>
        <dbReference type="Rhea" id="RHEA:52068"/>
        <dbReference type="ChEBI" id="CHEBI:15377"/>
        <dbReference type="ChEBI" id="CHEBI:15378"/>
        <dbReference type="ChEBI" id="CHEBI:32372"/>
        <dbReference type="ChEBI" id="CHEBI:136286"/>
        <dbReference type="ChEBI" id="CHEBI:136309"/>
    </reaction>
    <physiologicalReaction direction="left-to-right" evidence="1">
        <dbReference type="Rhea" id="RHEA:52069"/>
    </physiologicalReaction>
</comment>
<comment type="subcellular location">
    <subcellularLocation>
        <location evidence="2">Endomembrane system</location>
        <topology evidence="2">Multi-pass membrane protein</topology>
    </subcellularLocation>
</comment>
<evidence type="ECO:0000256" key="12">
    <source>
        <dbReference type="ARBA" id="ARBA00048800"/>
    </source>
</evidence>
<protein>
    <recommendedName>
        <fullName evidence="20">Androgen-induced 1</fullName>
    </recommendedName>
</protein>
<evidence type="ECO:0000256" key="8">
    <source>
        <dbReference type="ARBA" id="ARBA00047427"/>
    </source>
</evidence>
<comment type="catalytic activity">
    <reaction evidence="11">
        <text>12-(9Z-octadecenoyloxy)-octadecanoate + H2O = 12-hydroxyoctadecanoate + (9Z)-octadecenoate + H(+)</text>
        <dbReference type="Rhea" id="RHEA:52060"/>
        <dbReference type="ChEBI" id="CHEBI:15377"/>
        <dbReference type="ChEBI" id="CHEBI:15378"/>
        <dbReference type="ChEBI" id="CHEBI:30823"/>
        <dbReference type="ChEBI" id="CHEBI:84201"/>
        <dbReference type="ChEBI" id="CHEBI:136302"/>
    </reaction>
    <physiologicalReaction direction="left-to-right" evidence="11">
        <dbReference type="Rhea" id="RHEA:52061"/>
    </physiologicalReaction>
</comment>
<feature type="transmembrane region" description="Helical" evidence="18">
    <location>
        <begin position="156"/>
        <end position="175"/>
    </location>
</feature>
<organism evidence="19">
    <name type="scientific">Menopon gallinae</name>
    <name type="common">poultry shaft louse</name>
    <dbReference type="NCBI Taxonomy" id="328185"/>
    <lineage>
        <taxon>Eukaryota</taxon>
        <taxon>Metazoa</taxon>
        <taxon>Ecdysozoa</taxon>
        <taxon>Arthropoda</taxon>
        <taxon>Hexapoda</taxon>
        <taxon>Insecta</taxon>
        <taxon>Pterygota</taxon>
        <taxon>Neoptera</taxon>
        <taxon>Paraneoptera</taxon>
        <taxon>Psocodea</taxon>
        <taxon>Troctomorpha</taxon>
        <taxon>Phthiraptera</taxon>
        <taxon>Amblycera</taxon>
        <taxon>Menoponidae</taxon>
        <taxon>Menopon</taxon>
    </lineage>
</organism>
<comment type="catalytic activity">
    <reaction evidence="7">
        <text>12-hexadecanoyloxy-octadecanoate + H2O = 12-hydroxyoctadecanoate + hexadecanoate + H(+)</text>
        <dbReference type="Rhea" id="RHEA:52056"/>
        <dbReference type="ChEBI" id="CHEBI:7896"/>
        <dbReference type="ChEBI" id="CHEBI:15377"/>
        <dbReference type="ChEBI" id="CHEBI:15378"/>
        <dbReference type="ChEBI" id="CHEBI:83677"/>
        <dbReference type="ChEBI" id="CHEBI:84201"/>
    </reaction>
    <physiologicalReaction direction="left-to-right" evidence="7">
        <dbReference type="Rhea" id="RHEA:52057"/>
    </physiologicalReaction>
</comment>
<comment type="catalytic activity">
    <reaction evidence="14">
        <text>13-(9Z-octadecenoyloxy)-octadecanoate + H2O = 13-hydroxy-octadecanoate + (9Z)-octadecenoate + H(+)</text>
        <dbReference type="Rhea" id="RHEA:52064"/>
        <dbReference type="ChEBI" id="CHEBI:15377"/>
        <dbReference type="ChEBI" id="CHEBI:15378"/>
        <dbReference type="ChEBI" id="CHEBI:30823"/>
        <dbReference type="ChEBI" id="CHEBI:136303"/>
        <dbReference type="ChEBI" id="CHEBI:136304"/>
    </reaction>
    <physiologicalReaction direction="left-to-right" evidence="14">
        <dbReference type="Rhea" id="RHEA:52065"/>
    </physiologicalReaction>
</comment>
<evidence type="ECO:0000256" key="3">
    <source>
        <dbReference type="ARBA" id="ARBA00009300"/>
    </source>
</evidence>
<keyword evidence="6 18" id="KW-0472">Membrane</keyword>
<evidence type="ECO:0000256" key="15">
    <source>
        <dbReference type="ARBA" id="ARBA00049322"/>
    </source>
</evidence>
<reference evidence="19" key="1">
    <citation type="journal article" date="2024" name="Gigascience">
        <title>Chromosome-level genome of the poultry shaft louse Menopon gallinae provides insight into the host-switching and adaptive evolution of parasitic lice.</title>
        <authorList>
            <person name="Xu Y."/>
            <person name="Ma L."/>
            <person name="Liu S."/>
            <person name="Liang Y."/>
            <person name="Liu Q."/>
            <person name="He Z."/>
            <person name="Tian L."/>
            <person name="Duan Y."/>
            <person name="Cai W."/>
            <person name="Li H."/>
            <person name="Song F."/>
        </authorList>
    </citation>
    <scope>NUCLEOTIDE SEQUENCE</scope>
    <source>
        <strain evidence="19">Cailab_2023a</strain>
    </source>
</reference>
<evidence type="ECO:0000256" key="16">
    <source>
        <dbReference type="ARBA" id="ARBA00049428"/>
    </source>
</evidence>
<dbReference type="PANTHER" id="PTHR10989">
    <property type="entry name" value="ANDROGEN-INDUCED PROTEIN 1-RELATED"/>
    <property type="match status" value="1"/>
</dbReference>
<gene>
    <name evidence="19" type="ORF">PYX00_002717</name>
</gene>
<evidence type="ECO:0000256" key="4">
    <source>
        <dbReference type="ARBA" id="ARBA00022692"/>
    </source>
</evidence>
<evidence type="ECO:0000256" key="2">
    <source>
        <dbReference type="ARBA" id="ARBA00004127"/>
    </source>
</evidence>
<keyword evidence="5 18" id="KW-1133">Transmembrane helix</keyword>
<name>A0AAW2HYW0_9NEOP</name>
<comment type="catalytic activity">
    <reaction evidence="16">
        <text>12-(9Z-hexadecenoyloxy)-octadecanoate + H2O = 12-hydroxyoctadecanoate + (9Z)-hexadecenoate + H(+)</text>
        <dbReference type="Rhea" id="RHEA:52072"/>
        <dbReference type="ChEBI" id="CHEBI:15377"/>
        <dbReference type="ChEBI" id="CHEBI:15378"/>
        <dbReference type="ChEBI" id="CHEBI:32372"/>
        <dbReference type="ChEBI" id="CHEBI:84201"/>
        <dbReference type="ChEBI" id="CHEBI:136312"/>
    </reaction>
    <physiologicalReaction direction="left-to-right" evidence="16">
        <dbReference type="Rhea" id="RHEA:52073"/>
    </physiologicalReaction>
</comment>
<feature type="transmembrane region" description="Helical" evidence="18">
    <location>
        <begin position="125"/>
        <end position="144"/>
    </location>
</feature>
<sequence length="345" mass="39341">MLRESVHLVAALQFLFAVYYDFSYVTIPPSVSNIGVSFGGKLKFLTNWDAIIQCIYFSISFANDIVGTNEFYAKQKPLIRTIKDNLFCCIAFPLATFVSLTFWGLYAIDRELVFPAAMDEYFPTWLNHVVHTNVLIFSVVEFVTTFREYPPRKHGLPALTLFMLVYLIWVFIIYLRSGSWVYPVMQVLNWPARIMFFLSMLFFILGIYISQEILNDKIWSDAKPKPTSRPPIQQQTRPEQTHPGHREKGPHAGPHAGPHTGPHAESSRAPPPASTEPAVEHEQPHHPQTTAPSSSSPSDPVTPLDKQRPPRRKNPLINMKDRRSRSAAKRREAAKAPVRTDVRKK</sequence>
<feature type="region of interest" description="Disordered" evidence="17">
    <location>
        <begin position="222"/>
        <end position="345"/>
    </location>
</feature>
<comment type="caution">
    <text evidence="19">The sequence shown here is derived from an EMBL/GenBank/DDBJ whole genome shotgun (WGS) entry which is preliminary data.</text>
</comment>
<evidence type="ECO:0008006" key="20">
    <source>
        <dbReference type="Google" id="ProtNLM"/>
    </source>
</evidence>
<feature type="compositionally biased region" description="Low complexity" evidence="17">
    <location>
        <begin position="287"/>
        <end position="303"/>
    </location>
</feature>
<dbReference type="GO" id="GO:0012505">
    <property type="term" value="C:endomembrane system"/>
    <property type="evidence" value="ECO:0007669"/>
    <property type="project" value="UniProtKB-SubCell"/>
</dbReference>
<feature type="transmembrane region" description="Helical" evidence="18">
    <location>
        <begin position="190"/>
        <end position="209"/>
    </location>
</feature>
<feature type="compositionally biased region" description="Basic and acidic residues" evidence="17">
    <location>
        <begin position="329"/>
        <end position="345"/>
    </location>
</feature>
<dbReference type="AlphaFoldDB" id="A0AAW2HYW0"/>
<feature type="compositionally biased region" description="Basic and acidic residues" evidence="17">
    <location>
        <begin position="239"/>
        <end position="250"/>
    </location>
</feature>
<comment type="catalytic activity">
    <reaction evidence="8">
        <text>13-octadecanoyloxy-octadecanoate + H2O = 13-hydroxy-octadecanoate + octadecanoate + H(+)</text>
        <dbReference type="Rhea" id="RHEA:52084"/>
        <dbReference type="ChEBI" id="CHEBI:15377"/>
        <dbReference type="ChEBI" id="CHEBI:15378"/>
        <dbReference type="ChEBI" id="CHEBI:25629"/>
        <dbReference type="ChEBI" id="CHEBI:136304"/>
        <dbReference type="ChEBI" id="CHEBI:136335"/>
    </reaction>
    <physiologicalReaction direction="left-to-right" evidence="8">
        <dbReference type="Rhea" id="RHEA:52085"/>
    </physiologicalReaction>
</comment>
<evidence type="ECO:0000256" key="5">
    <source>
        <dbReference type="ARBA" id="ARBA00022989"/>
    </source>
</evidence>
<evidence type="ECO:0000256" key="18">
    <source>
        <dbReference type="SAM" id="Phobius"/>
    </source>
</evidence>
<accession>A0AAW2HYW0</accession>
<evidence type="ECO:0000256" key="14">
    <source>
        <dbReference type="ARBA" id="ARBA00049296"/>
    </source>
</evidence>
<evidence type="ECO:0000256" key="6">
    <source>
        <dbReference type="ARBA" id="ARBA00023136"/>
    </source>
</evidence>
<dbReference type="GO" id="GO:0016020">
    <property type="term" value="C:membrane"/>
    <property type="evidence" value="ECO:0007669"/>
    <property type="project" value="InterPro"/>
</dbReference>
<evidence type="ECO:0000256" key="1">
    <source>
        <dbReference type="ARBA" id="ARBA00000923"/>
    </source>
</evidence>
<feature type="transmembrane region" description="Helical" evidence="18">
    <location>
        <begin position="86"/>
        <end position="105"/>
    </location>
</feature>